<proteinExistence type="predicted"/>
<name>A0A565BCJ4_9BRAS</name>
<dbReference type="EMBL" id="CABITT030000003">
    <property type="protein sequence ID" value="VVA99084.1"/>
    <property type="molecule type" value="Genomic_DNA"/>
</dbReference>
<reference evidence="2" key="1">
    <citation type="submission" date="2019-07" db="EMBL/GenBank/DDBJ databases">
        <authorList>
            <person name="Dittberner H."/>
        </authorList>
    </citation>
    <scope>NUCLEOTIDE SEQUENCE [LARGE SCALE GENOMIC DNA]</scope>
</reference>
<keyword evidence="1" id="KW-0732">Signal</keyword>
<keyword evidence="3" id="KW-1185">Reference proteome</keyword>
<evidence type="ECO:0000256" key="1">
    <source>
        <dbReference type="SAM" id="SignalP"/>
    </source>
</evidence>
<evidence type="ECO:0000313" key="2">
    <source>
        <dbReference type="EMBL" id="VVA99084.1"/>
    </source>
</evidence>
<comment type="caution">
    <text evidence="2">The sequence shown here is derived from an EMBL/GenBank/DDBJ whole genome shotgun (WGS) entry which is preliminary data.</text>
</comment>
<feature type="chain" id="PRO_5022137057" evidence="1">
    <location>
        <begin position="28"/>
        <end position="82"/>
    </location>
</feature>
<evidence type="ECO:0000313" key="3">
    <source>
        <dbReference type="Proteomes" id="UP000489600"/>
    </source>
</evidence>
<dbReference type="Proteomes" id="UP000489600">
    <property type="component" value="Unassembled WGS sequence"/>
</dbReference>
<sequence>MLLLLLLWNGFLVNMIMIEAGVEGGDGHNILLSWFFVEIEIDEGRDEEESDVGEFGHGYSNHWNPPEFVSNLLVLKDARNQN</sequence>
<organism evidence="2 3">
    <name type="scientific">Arabis nemorensis</name>
    <dbReference type="NCBI Taxonomy" id="586526"/>
    <lineage>
        <taxon>Eukaryota</taxon>
        <taxon>Viridiplantae</taxon>
        <taxon>Streptophyta</taxon>
        <taxon>Embryophyta</taxon>
        <taxon>Tracheophyta</taxon>
        <taxon>Spermatophyta</taxon>
        <taxon>Magnoliopsida</taxon>
        <taxon>eudicotyledons</taxon>
        <taxon>Gunneridae</taxon>
        <taxon>Pentapetalae</taxon>
        <taxon>rosids</taxon>
        <taxon>malvids</taxon>
        <taxon>Brassicales</taxon>
        <taxon>Brassicaceae</taxon>
        <taxon>Arabideae</taxon>
        <taxon>Arabis</taxon>
    </lineage>
</organism>
<gene>
    <name evidence="2" type="ORF">ANE_LOCUS9529</name>
</gene>
<dbReference type="AlphaFoldDB" id="A0A565BCJ4"/>
<accession>A0A565BCJ4</accession>
<feature type="signal peptide" evidence="1">
    <location>
        <begin position="1"/>
        <end position="27"/>
    </location>
</feature>
<protein>
    <submittedName>
        <fullName evidence="2">Uncharacterized protein</fullName>
    </submittedName>
</protein>